<dbReference type="GO" id="GO:0003677">
    <property type="term" value="F:DNA binding"/>
    <property type="evidence" value="ECO:0007669"/>
    <property type="project" value="InterPro"/>
</dbReference>
<keyword evidence="4" id="KW-1185">Reference proteome</keyword>
<dbReference type="Pfam" id="PF13560">
    <property type="entry name" value="HTH_31"/>
    <property type="match status" value="1"/>
</dbReference>
<accession>A0A2P4UGB0</accession>
<evidence type="ECO:0000313" key="4">
    <source>
        <dbReference type="Proteomes" id="UP000242367"/>
    </source>
</evidence>
<evidence type="ECO:0000313" key="3">
    <source>
        <dbReference type="EMBL" id="POM24092.1"/>
    </source>
</evidence>
<dbReference type="Proteomes" id="UP000242367">
    <property type="component" value="Unassembled WGS sequence"/>
</dbReference>
<dbReference type="InterPro" id="IPR010982">
    <property type="entry name" value="Lambda_DNA-bd_dom_sf"/>
</dbReference>
<dbReference type="RefSeq" id="WP_103563256.1">
    <property type="nucleotide sequence ID" value="NZ_MTBP01000002.1"/>
</dbReference>
<dbReference type="CDD" id="cd00093">
    <property type="entry name" value="HTH_XRE"/>
    <property type="match status" value="1"/>
</dbReference>
<reference evidence="3 4" key="1">
    <citation type="journal article" date="2017" name="Chemistry">
        <title>Isolation, Biosynthesis and Chemical Modifications of Rubterolones A-F: Rare Tropolone Alkaloids from Actinomadura sp. 5-2.</title>
        <authorList>
            <person name="Guo H."/>
            <person name="Benndorf R."/>
            <person name="Leichnitz D."/>
            <person name="Klassen J.L."/>
            <person name="Vollmers J."/>
            <person name="Gorls H."/>
            <person name="Steinacker M."/>
            <person name="Weigel C."/>
            <person name="Dahse H.M."/>
            <person name="Kaster A.K."/>
            <person name="de Beer Z.W."/>
            <person name="Poulsen M."/>
            <person name="Beemelmanns C."/>
        </authorList>
    </citation>
    <scope>NUCLEOTIDE SEQUENCE [LARGE SCALE GENOMIC DNA]</scope>
    <source>
        <strain evidence="3 4">5-2</strain>
    </source>
</reference>
<feature type="domain" description="HTH cro/C1-type" evidence="2">
    <location>
        <begin position="13"/>
        <end position="67"/>
    </location>
</feature>
<dbReference type="SMART" id="SM00530">
    <property type="entry name" value="HTH_XRE"/>
    <property type="match status" value="1"/>
</dbReference>
<name>A0A2P4UGB0_9ACTN</name>
<gene>
    <name evidence="3" type="ORF">BTM25_27190</name>
</gene>
<proteinExistence type="predicted"/>
<protein>
    <submittedName>
        <fullName evidence="3">Helix-turn-helix domain protein</fullName>
    </submittedName>
</protein>
<dbReference type="SUPFAM" id="SSF47413">
    <property type="entry name" value="lambda repressor-like DNA-binding domains"/>
    <property type="match status" value="1"/>
</dbReference>
<sequence>MSLQRHAAIGNAVATRRVRLGLRQSDLAREAGVSETTIRNIEAGRIGGRPTKWPLVERALGWPPGSFETLSAGGQPPESLPPVSPGTPGGDWTDRLPRRIRDELAEHDLFDSDVVELGEGLRVVVLALETAPPATDGTGRRRRAVRWESVRHRLRAAAEEEENLTQ</sequence>
<dbReference type="EMBL" id="MTBP01000002">
    <property type="protein sequence ID" value="POM24092.1"/>
    <property type="molecule type" value="Genomic_DNA"/>
</dbReference>
<comment type="caution">
    <text evidence="3">The sequence shown here is derived from an EMBL/GenBank/DDBJ whole genome shotgun (WGS) entry which is preliminary data.</text>
</comment>
<organism evidence="3 4">
    <name type="scientific">Actinomadura rubteroloni</name>
    <dbReference type="NCBI Taxonomy" id="1926885"/>
    <lineage>
        <taxon>Bacteria</taxon>
        <taxon>Bacillati</taxon>
        <taxon>Actinomycetota</taxon>
        <taxon>Actinomycetes</taxon>
        <taxon>Streptosporangiales</taxon>
        <taxon>Thermomonosporaceae</taxon>
        <taxon>Actinomadura</taxon>
    </lineage>
</organism>
<dbReference type="InterPro" id="IPR001387">
    <property type="entry name" value="Cro/C1-type_HTH"/>
</dbReference>
<dbReference type="Gene3D" id="1.10.260.40">
    <property type="entry name" value="lambda repressor-like DNA-binding domains"/>
    <property type="match status" value="1"/>
</dbReference>
<dbReference type="PROSITE" id="PS50943">
    <property type="entry name" value="HTH_CROC1"/>
    <property type="match status" value="1"/>
</dbReference>
<dbReference type="AlphaFoldDB" id="A0A2P4UGB0"/>
<feature type="region of interest" description="Disordered" evidence="1">
    <location>
        <begin position="66"/>
        <end position="94"/>
    </location>
</feature>
<evidence type="ECO:0000256" key="1">
    <source>
        <dbReference type="SAM" id="MobiDB-lite"/>
    </source>
</evidence>
<evidence type="ECO:0000259" key="2">
    <source>
        <dbReference type="PROSITE" id="PS50943"/>
    </source>
</evidence>